<proteinExistence type="predicted"/>
<dbReference type="GO" id="GO:0030026">
    <property type="term" value="P:intracellular manganese ion homeostasis"/>
    <property type="evidence" value="ECO:0007669"/>
    <property type="project" value="InterPro"/>
</dbReference>
<dbReference type="InterPro" id="IPR008217">
    <property type="entry name" value="Ccc1_fam"/>
</dbReference>
<feature type="transmembrane region" description="Helical" evidence="5">
    <location>
        <begin position="215"/>
        <end position="235"/>
    </location>
</feature>
<evidence type="ECO:0000256" key="5">
    <source>
        <dbReference type="SAM" id="Phobius"/>
    </source>
</evidence>
<feature type="transmembrane region" description="Helical" evidence="5">
    <location>
        <begin position="184"/>
        <end position="203"/>
    </location>
</feature>
<keyword evidence="7" id="KW-1185">Reference proteome</keyword>
<protein>
    <recommendedName>
        <fullName evidence="8">Integral membrane protein</fullName>
    </recommendedName>
</protein>
<evidence type="ECO:0008006" key="8">
    <source>
        <dbReference type="Google" id="ProtNLM"/>
    </source>
</evidence>
<evidence type="ECO:0000256" key="3">
    <source>
        <dbReference type="ARBA" id="ARBA00022989"/>
    </source>
</evidence>
<keyword evidence="3 5" id="KW-1133">Transmembrane helix</keyword>
<keyword evidence="4 5" id="KW-0472">Membrane</keyword>
<dbReference type="PATRIC" id="fig|1423727.3.peg.1356"/>
<evidence type="ECO:0000313" key="6">
    <source>
        <dbReference type="EMBL" id="KRM71679.1"/>
    </source>
</evidence>
<dbReference type="Proteomes" id="UP000051672">
    <property type="component" value="Unassembled WGS sequence"/>
</dbReference>
<gene>
    <name evidence="6" type="ORF">FC34_GL001336</name>
</gene>
<dbReference type="GO" id="GO:0012505">
    <property type="term" value="C:endomembrane system"/>
    <property type="evidence" value="ECO:0007669"/>
    <property type="project" value="UniProtKB-SubCell"/>
</dbReference>
<comment type="caution">
    <text evidence="6">The sequence shown here is derived from an EMBL/GenBank/DDBJ whole genome shotgun (WGS) entry which is preliminary data.</text>
</comment>
<sequence length="236" mass="24763">MKNLTQSLSQSLEQKVNLRQGLNRVRAGVMGANDGIISTAGAVIGVSGAQKPLATVLIAGVFMVLSGALSMAGGEYVSVSSQRDMQQADINRIQQQLIDQPEQVRILTEAALVRMGETPAHATTLADGLIASQAVEKIQHLVYGSSSLASLDPIQAAIFDGVAFVLGAILPLMCIAFLPAAIKVIGTMIVVLLCLAATGVVSAKFGKANLWRSMWRNLAVGVLTMIITYGVGSLFQ</sequence>
<evidence type="ECO:0000256" key="4">
    <source>
        <dbReference type="ARBA" id="ARBA00023136"/>
    </source>
</evidence>
<evidence type="ECO:0000256" key="2">
    <source>
        <dbReference type="ARBA" id="ARBA00022692"/>
    </source>
</evidence>
<organism evidence="6 7">
    <name type="scientific">Lacticaseibacillus brantae DSM 23927</name>
    <dbReference type="NCBI Taxonomy" id="1423727"/>
    <lineage>
        <taxon>Bacteria</taxon>
        <taxon>Bacillati</taxon>
        <taxon>Bacillota</taxon>
        <taxon>Bacilli</taxon>
        <taxon>Lactobacillales</taxon>
        <taxon>Lactobacillaceae</taxon>
        <taxon>Lacticaseibacillus</taxon>
    </lineage>
</organism>
<dbReference type="PANTHER" id="PTHR31851">
    <property type="entry name" value="FE(2+)/MN(2+) TRANSPORTER PCL1"/>
    <property type="match status" value="1"/>
</dbReference>
<name>A0A0R2AXS5_9LACO</name>
<dbReference type="OrthoDB" id="188924at2"/>
<evidence type="ECO:0000313" key="7">
    <source>
        <dbReference type="Proteomes" id="UP000051672"/>
    </source>
</evidence>
<dbReference type="STRING" id="1423727.FC34_GL001336"/>
<keyword evidence="2 5" id="KW-0812">Transmembrane</keyword>
<dbReference type="RefSeq" id="WP_057894629.1">
    <property type="nucleotide sequence ID" value="NZ_AYZQ01000003.1"/>
</dbReference>
<evidence type="ECO:0000256" key="1">
    <source>
        <dbReference type="ARBA" id="ARBA00004127"/>
    </source>
</evidence>
<dbReference type="AlphaFoldDB" id="A0A0R2AXS5"/>
<feature type="transmembrane region" description="Helical" evidence="5">
    <location>
        <begin position="53"/>
        <end position="77"/>
    </location>
</feature>
<dbReference type="EMBL" id="AYZQ01000003">
    <property type="protein sequence ID" value="KRM71679.1"/>
    <property type="molecule type" value="Genomic_DNA"/>
</dbReference>
<reference evidence="6 7" key="1">
    <citation type="journal article" date="2015" name="Genome Announc.">
        <title>Expanding the biotechnology potential of lactobacilli through comparative genomics of 213 strains and associated genera.</title>
        <authorList>
            <person name="Sun Z."/>
            <person name="Harris H.M."/>
            <person name="McCann A."/>
            <person name="Guo C."/>
            <person name="Argimon S."/>
            <person name="Zhang W."/>
            <person name="Yang X."/>
            <person name="Jeffery I.B."/>
            <person name="Cooney J.C."/>
            <person name="Kagawa T.F."/>
            <person name="Liu W."/>
            <person name="Song Y."/>
            <person name="Salvetti E."/>
            <person name="Wrobel A."/>
            <person name="Rasinkangas P."/>
            <person name="Parkhill J."/>
            <person name="Rea M.C."/>
            <person name="O'Sullivan O."/>
            <person name="Ritari J."/>
            <person name="Douillard F.P."/>
            <person name="Paul Ross R."/>
            <person name="Yang R."/>
            <person name="Briner A.E."/>
            <person name="Felis G.E."/>
            <person name="de Vos W.M."/>
            <person name="Barrangou R."/>
            <person name="Klaenhammer T.R."/>
            <person name="Caufield P.W."/>
            <person name="Cui Y."/>
            <person name="Zhang H."/>
            <person name="O'Toole P.W."/>
        </authorList>
    </citation>
    <scope>NUCLEOTIDE SEQUENCE [LARGE SCALE GENOMIC DNA]</scope>
    <source>
        <strain evidence="6 7">DSM 23927</strain>
    </source>
</reference>
<accession>A0A0R2AXS5</accession>
<dbReference type="Pfam" id="PF01988">
    <property type="entry name" value="VIT1"/>
    <property type="match status" value="1"/>
</dbReference>
<comment type="subcellular location">
    <subcellularLocation>
        <location evidence="1">Endomembrane system</location>
        <topology evidence="1">Multi-pass membrane protein</topology>
    </subcellularLocation>
</comment>
<dbReference type="GO" id="GO:0005384">
    <property type="term" value="F:manganese ion transmembrane transporter activity"/>
    <property type="evidence" value="ECO:0007669"/>
    <property type="project" value="InterPro"/>
</dbReference>
<feature type="transmembrane region" description="Helical" evidence="5">
    <location>
        <begin position="157"/>
        <end position="178"/>
    </location>
</feature>